<evidence type="ECO:0000256" key="3">
    <source>
        <dbReference type="ARBA" id="ARBA00022475"/>
    </source>
</evidence>
<reference evidence="8 9" key="1">
    <citation type="submission" date="2020-10" db="EMBL/GenBank/DDBJ databases">
        <title>Connecting structure to function with the recovery of over 1000 high-quality activated sludge metagenome-assembled genomes encoding full-length rRNA genes using long-read sequencing.</title>
        <authorList>
            <person name="Singleton C.M."/>
            <person name="Petriglieri F."/>
            <person name="Kristensen J.M."/>
            <person name="Kirkegaard R.H."/>
            <person name="Michaelsen T.Y."/>
            <person name="Andersen M.H."/>
            <person name="Karst S.M."/>
            <person name="Dueholm M.S."/>
            <person name="Nielsen P.H."/>
            <person name="Albertsen M."/>
        </authorList>
    </citation>
    <scope>NUCLEOTIDE SEQUENCE [LARGE SCALE GENOMIC DNA]</scope>
    <source>
        <strain evidence="8">EsbW_18-Q3-R4-48_BATAC.463</strain>
    </source>
</reference>
<evidence type="ECO:0000256" key="5">
    <source>
        <dbReference type="ARBA" id="ARBA00022989"/>
    </source>
</evidence>
<evidence type="ECO:0000313" key="8">
    <source>
        <dbReference type="EMBL" id="MBK7414349.1"/>
    </source>
</evidence>
<proteinExistence type="predicted"/>
<evidence type="ECO:0000256" key="7">
    <source>
        <dbReference type="SAM" id="Phobius"/>
    </source>
</evidence>
<protein>
    <submittedName>
        <fullName evidence="8">Energy-coupling factor ABC transporter permease</fullName>
    </submittedName>
</protein>
<keyword evidence="5 7" id="KW-1133">Transmembrane helix</keyword>
<dbReference type="InterPro" id="IPR002751">
    <property type="entry name" value="CbiM/NikMN"/>
</dbReference>
<dbReference type="Pfam" id="PF01891">
    <property type="entry name" value="CbiM"/>
    <property type="match status" value="1"/>
</dbReference>
<dbReference type="EMBL" id="JADJMS010000008">
    <property type="protein sequence ID" value="MBK7414349.1"/>
    <property type="molecule type" value="Genomic_DNA"/>
</dbReference>
<keyword evidence="3" id="KW-1003">Cell membrane</keyword>
<dbReference type="Proteomes" id="UP000739411">
    <property type="component" value="Unassembled WGS sequence"/>
</dbReference>
<gene>
    <name evidence="8" type="ORF">IPJ38_03740</name>
</gene>
<feature type="transmembrane region" description="Helical" evidence="7">
    <location>
        <begin position="137"/>
        <end position="159"/>
    </location>
</feature>
<dbReference type="AlphaFoldDB" id="A0A935MSB6"/>
<name>A0A935MSB6_9RHOO</name>
<evidence type="ECO:0000256" key="4">
    <source>
        <dbReference type="ARBA" id="ARBA00022692"/>
    </source>
</evidence>
<sequence>MNLPDNLLGEAWYWAAWAVWIPLFALSVWRAPWARLQDNEQINVWLGMIVMLTVIWSMKAGVKPGLSLHLLGATVFTLCFGRHLAFIGLSVVLSGVTLNGSAGFFAFAINALIMACFAVLVSDLITRLVKRYLPKHFFVFIFANGFFGAALTVLSVGLVSTLFMGVSEAYDFDYLTSEYLPYFILLGFSEAWLSGMVLTLFVVYRPNWVSAFDDSLYLAKK</sequence>
<organism evidence="8 9">
    <name type="scientific">Candidatus Dechloromonas phosphorivorans</name>
    <dbReference type="NCBI Taxonomy" id="2899244"/>
    <lineage>
        <taxon>Bacteria</taxon>
        <taxon>Pseudomonadati</taxon>
        <taxon>Pseudomonadota</taxon>
        <taxon>Betaproteobacteria</taxon>
        <taxon>Rhodocyclales</taxon>
        <taxon>Azonexaceae</taxon>
        <taxon>Dechloromonas</taxon>
    </lineage>
</organism>
<comment type="caution">
    <text evidence="8">The sequence shown here is derived from an EMBL/GenBank/DDBJ whole genome shotgun (WGS) entry which is preliminary data.</text>
</comment>
<dbReference type="GO" id="GO:0005886">
    <property type="term" value="C:plasma membrane"/>
    <property type="evidence" value="ECO:0007669"/>
    <property type="project" value="UniProtKB-SubCell"/>
</dbReference>
<keyword evidence="4 7" id="KW-0812">Transmembrane</keyword>
<dbReference type="Gene3D" id="1.10.1760.20">
    <property type="match status" value="1"/>
</dbReference>
<comment type="subcellular location">
    <subcellularLocation>
        <location evidence="1">Cell membrane</location>
        <topology evidence="1">Multi-pass membrane protein</topology>
    </subcellularLocation>
</comment>
<dbReference type="GO" id="GO:0000041">
    <property type="term" value="P:transition metal ion transport"/>
    <property type="evidence" value="ECO:0007669"/>
    <property type="project" value="InterPro"/>
</dbReference>
<feature type="transmembrane region" description="Helical" evidence="7">
    <location>
        <begin position="179"/>
        <end position="204"/>
    </location>
</feature>
<feature type="transmembrane region" description="Helical" evidence="7">
    <location>
        <begin position="12"/>
        <end position="30"/>
    </location>
</feature>
<accession>A0A935MSB6</accession>
<keyword evidence="2" id="KW-0813">Transport</keyword>
<evidence type="ECO:0000256" key="2">
    <source>
        <dbReference type="ARBA" id="ARBA00022448"/>
    </source>
</evidence>
<evidence type="ECO:0000256" key="1">
    <source>
        <dbReference type="ARBA" id="ARBA00004651"/>
    </source>
</evidence>
<keyword evidence="6 7" id="KW-0472">Membrane</keyword>
<evidence type="ECO:0000256" key="6">
    <source>
        <dbReference type="ARBA" id="ARBA00023136"/>
    </source>
</evidence>
<feature type="transmembrane region" description="Helical" evidence="7">
    <location>
        <begin position="42"/>
        <end position="58"/>
    </location>
</feature>
<feature type="transmembrane region" description="Helical" evidence="7">
    <location>
        <begin position="70"/>
        <end position="96"/>
    </location>
</feature>
<evidence type="ECO:0000313" key="9">
    <source>
        <dbReference type="Proteomes" id="UP000739411"/>
    </source>
</evidence>
<feature type="transmembrane region" description="Helical" evidence="7">
    <location>
        <begin position="102"/>
        <end position="125"/>
    </location>
</feature>